<dbReference type="SUPFAM" id="SSF47113">
    <property type="entry name" value="Histone-fold"/>
    <property type="match status" value="1"/>
</dbReference>
<dbReference type="GO" id="GO:0046982">
    <property type="term" value="F:protein heterodimerization activity"/>
    <property type="evidence" value="ECO:0007669"/>
    <property type="project" value="InterPro"/>
</dbReference>
<dbReference type="GO" id="GO:0017054">
    <property type="term" value="C:negative cofactor 2 complex"/>
    <property type="evidence" value="ECO:0007669"/>
    <property type="project" value="TreeGrafter"/>
</dbReference>
<sequence>MDSTYSPHSPDMSSILTSSPKAQQYSNSSISRQSYAPRSPTLSFVGSNNLDKNTLHYAPNSYATNLTSNPAGSFECSGEIFPRDIRQTPLSTGFPNAQNLIPISPRNPRALVPSSAPNPADLIVESQNLYQDQRNISTKSQFTSENPQAWIPSTKTNPSHNTMSSYRGSREKYQRKSSSASVMIPKYADPNPQNIEIKTKFPVARIKRIMQADEEVGKVAQVTPVAVSKALELFMIALVTGAANKAREKGSKKVSAQHLKLVVDGQPERFDFLADIVGRFGESSENTLDKTNRKRKEESESASDEEREKIKKKGRGRKKKSGD</sequence>
<dbReference type="PANTHER" id="PTHR10252:SF5">
    <property type="entry name" value="DR1-ASSOCIATED COREPRESSOR"/>
    <property type="match status" value="1"/>
</dbReference>
<feature type="region of interest" description="Disordered" evidence="7">
    <location>
        <begin position="283"/>
        <end position="323"/>
    </location>
</feature>
<protein>
    <recommendedName>
        <fullName evidence="5">NCT transcriptional regulatory complex subunit A</fullName>
    </recommendedName>
    <alternativeName>
        <fullName evidence="6">Negative cofactor 2 AB</fullName>
    </alternativeName>
</protein>
<evidence type="ECO:0000259" key="8">
    <source>
        <dbReference type="Pfam" id="PF00808"/>
    </source>
</evidence>
<dbReference type="InterPro" id="IPR003958">
    <property type="entry name" value="CBFA_NFYB_domain"/>
</dbReference>
<feature type="region of interest" description="Disordered" evidence="7">
    <location>
        <begin position="1"/>
        <end position="40"/>
    </location>
</feature>
<dbReference type="GO" id="GO:0016251">
    <property type="term" value="F:RNA polymerase II general transcription initiation factor activity"/>
    <property type="evidence" value="ECO:0007669"/>
    <property type="project" value="TreeGrafter"/>
</dbReference>
<evidence type="ECO:0000256" key="6">
    <source>
        <dbReference type="ARBA" id="ARBA00075891"/>
    </source>
</evidence>
<keyword evidence="10" id="KW-1185">Reference proteome</keyword>
<reference evidence="9 10" key="1">
    <citation type="submission" date="2017-10" db="EMBL/GenBank/DDBJ databases">
        <title>Development of genomic resources for the powdery mildew, Erysiphe pulchra.</title>
        <authorList>
            <person name="Wadl P.A."/>
            <person name="Mack B.M."/>
            <person name="Moore G."/>
            <person name="Beltz S.B."/>
        </authorList>
    </citation>
    <scope>NUCLEOTIDE SEQUENCE [LARGE SCALE GENOMIC DNA]</scope>
    <source>
        <strain evidence="9">Cflorida</strain>
    </source>
</reference>
<dbReference type="AlphaFoldDB" id="A0A2S4PT06"/>
<feature type="region of interest" description="Disordered" evidence="7">
    <location>
        <begin position="140"/>
        <end position="187"/>
    </location>
</feature>
<feature type="compositionally biased region" description="Polar residues" evidence="7">
    <location>
        <begin position="140"/>
        <end position="167"/>
    </location>
</feature>
<dbReference type="EMBL" id="PEDP01000705">
    <property type="protein sequence ID" value="POS85163.1"/>
    <property type="molecule type" value="Genomic_DNA"/>
</dbReference>
<gene>
    <name evidence="9" type="ORF">EPUL_004689</name>
</gene>
<evidence type="ECO:0000256" key="7">
    <source>
        <dbReference type="SAM" id="MobiDB-lite"/>
    </source>
</evidence>
<dbReference type="OrthoDB" id="653904at2759"/>
<comment type="subcellular location">
    <subcellularLocation>
        <location evidence="1">Nucleus</location>
    </subcellularLocation>
</comment>
<feature type="compositionally biased region" description="Basic residues" evidence="7">
    <location>
        <begin position="310"/>
        <end position="323"/>
    </location>
</feature>
<evidence type="ECO:0000313" key="10">
    <source>
        <dbReference type="Proteomes" id="UP000237438"/>
    </source>
</evidence>
<dbReference type="Gene3D" id="1.10.20.10">
    <property type="entry name" value="Histone, subunit A"/>
    <property type="match status" value="1"/>
</dbReference>
<dbReference type="InterPro" id="IPR009072">
    <property type="entry name" value="Histone-fold"/>
</dbReference>
<organism evidence="9 10">
    <name type="scientific">Erysiphe pulchra</name>
    <dbReference type="NCBI Taxonomy" id="225359"/>
    <lineage>
        <taxon>Eukaryota</taxon>
        <taxon>Fungi</taxon>
        <taxon>Dikarya</taxon>
        <taxon>Ascomycota</taxon>
        <taxon>Pezizomycotina</taxon>
        <taxon>Leotiomycetes</taxon>
        <taxon>Erysiphales</taxon>
        <taxon>Erysiphaceae</taxon>
        <taxon>Erysiphe</taxon>
    </lineage>
</organism>
<evidence type="ECO:0000256" key="4">
    <source>
        <dbReference type="ARBA" id="ARBA00065307"/>
    </source>
</evidence>
<dbReference type="CDD" id="cd22906">
    <property type="entry name" value="HFD_DRAP1"/>
    <property type="match status" value="1"/>
</dbReference>
<dbReference type="InterPro" id="IPR050568">
    <property type="entry name" value="Transcr_DNA_Rep_Reg"/>
</dbReference>
<keyword evidence="2" id="KW-0539">Nucleus</keyword>
<accession>A0A2S4PT06</accession>
<dbReference type="GO" id="GO:0001046">
    <property type="term" value="F:core promoter sequence-specific DNA binding"/>
    <property type="evidence" value="ECO:0007669"/>
    <property type="project" value="TreeGrafter"/>
</dbReference>
<dbReference type="Proteomes" id="UP000237438">
    <property type="component" value="Unassembled WGS sequence"/>
</dbReference>
<dbReference type="PANTHER" id="PTHR10252">
    <property type="entry name" value="HISTONE-LIKE TRANSCRIPTION FACTOR CCAAT-RELATED"/>
    <property type="match status" value="1"/>
</dbReference>
<comment type="similarity">
    <text evidence="3">Belongs to the NC2 alpha/DRAP1 family.</text>
</comment>
<comment type="subunit">
    <text evidence="4">Forms the NCT transcriptional regulatory complex with nctB and mot1.</text>
</comment>
<dbReference type="STRING" id="225359.A0A2S4PT06"/>
<comment type="caution">
    <text evidence="9">The sequence shown here is derived from an EMBL/GenBank/DDBJ whole genome shotgun (WGS) entry which is preliminary data.</text>
</comment>
<evidence type="ECO:0000256" key="1">
    <source>
        <dbReference type="ARBA" id="ARBA00004123"/>
    </source>
</evidence>
<evidence type="ECO:0000313" key="9">
    <source>
        <dbReference type="EMBL" id="POS85163.1"/>
    </source>
</evidence>
<feature type="domain" description="Transcription factor CBF/NF-Y/archaeal histone" evidence="8">
    <location>
        <begin position="200"/>
        <end position="263"/>
    </location>
</feature>
<proteinExistence type="inferred from homology"/>
<feature type="compositionally biased region" description="Basic and acidic residues" evidence="7">
    <location>
        <begin position="287"/>
        <end position="309"/>
    </location>
</feature>
<dbReference type="FunFam" id="1.10.20.10:FF:000036">
    <property type="entry name" value="CBF/NF-Y family transcription factor"/>
    <property type="match status" value="1"/>
</dbReference>
<dbReference type="Pfam" id="PF00808">
    <property type="entry name" value="CBFD_NFYB_HMF"/>
    <property type="match status" value="1"/>
</dbReference>
<evidence type="ECO:0000256" key="5">
    <source>
        <dbReference type="ARBA" id="ARBA00072430"/>
    </source>
</evidence>
<evidence type="ECO:0000256" key="2">
    <source>
        <dbReference type="ARBA" id="ARBA00023242"/>
    </source>
</evidence>
<evidence type="ECO:0000256" key="3">
    <source>
        <dbReference type="ARBA" id="ARBA00061393"/>
    </source>
</evidence>
<name>A0A2S4PT06_9PEZI</name>